<proteinExistence type="predicted"/>
<accession>A0A8S3GYT2</accession>
<comment type="caution">
    <text evidence="1">The sequence shown here is derived from an EMBL/GenBank/DDBJ whole genome shotgun (WGS) entry which is preliminary data.</text>
</comment>
<evidence type="ECO:0000313" key="2">
    <source>
        <dbReference type="Proteomes" id="UP000676336"/>
    </source>
</evidence>
<evidence type="ECO:0000313" key="1">
    <source>
        <dbReference type="EMBL" id="CAF5173957.1"/>
    </source>
</evidence>
<reference evidence="1" key="1">
    <citation type="submission" date="2021-02" db="EMBL/GenBank/DDBJ databases">
        <authorList>
            <person name="Nowell W R."/>
        </authorList>
    </citation>
    <scope>NUCLEOTIDE SEQUENCE</scope>
</reference>
<feature type="non-terminal residue" evidence="1">
    <location>
        <position position="36"/>
    </location>
</feature>
<gene>
    <name evidence="1" type="ORF">SMN809_LOCUS66821</name>
</gene>
<dbReference type="Proteomes" id="UP000676336">
    <property type="component" value="Unassembled WGS sequence"/>
</dbReference>
<organism evidence="1 2">
    <name type="scientific">Rotaria magnacalcarata</name>
    <dbReference type="NCBI Taxonomy" id="392030"/>
    <lineage>
        <taxon>Eukaryota</taxon>
        <taxon>Metazoa</taxon>
        <taxon>Spiralia</taxon>
        <taxon>Gnathifera</taxon>
        <taxon>Rotifera</taxon>
        <taxon>Eurotatoria</taxon>
        <taxon>Bdelloidea</taxon>
        <taxon>Philodinida</taxon>
        <taxon>Philodinidae</taxon>
        <taxon>Rotaria</taxon>
    </lineage>
</organism>
<name>A0A8S3GYT2_9BILA</name>
<sequence>MLVIVRPLVVHRLLPPLHIRIDSIDDYDHHYHQHIV</sequence>
<dbReference type="EMBL" id="CAJOBI010314119">
    <property type="protein sequence ID" value="CAF5173957.1"/>
    <property type="molecule type" value="Genomic_DNA"/>
</dbReference>
<feature type="non-terminal residue" evidence="1">
    <location>
        <position position="1"/>
    </location>
</feature>
<protein>
    <submittedName>
        <fullName evidence="1">Uncharacterized protein</fullName>
    </submittedName>
</protein>
<dbReference type="AlphaFoldDB" id="A0A8S3GYT2"/>